<dbReference type="Pfam" id="PF17853">
    <property type="entry name" value="GGDEF_2"/>
    <property type="match status" value="1"/>
</dbReference>
<gene>
    <name evidence="4" type="ORF">EFL26_13595</name>
</gene>
<dbReference type="Pfam" id="PF13556">
    <property type="entry name" value="HTH_30"/>
    <property type="match status" value="1"/>
</dbReference>
<name>A0A3N0GP24_9ACTN</name>
<dbReference type="InterPro" id="IPR025736">
    <property type="entry name" value="PucR_C-HTH_dom"/>
</dbReference>
<reference evidence="4 5" key="1">
    <citation type="submission" date="2018-11" db="EMBL/GenBank/DDBJ databases">
        <authorList>
            <person name="Li F."/>
        </authorList>
    </citation>
    <scope>NUCLEOTIDE SEQUENCE [LARGE SCALE GENOMIC DNA]</scope>
    <source>
        <strain evidence="4 5">Gsoil 818</strain>
    </source>
</reference>
<dbReference type="PANTHER" id="PTHR33744">
    <property type="entry name" value="CARBOHYDRATE DIACID REGULATOR"/>
    <property type="match status" value="1"/>
</dbReference>
<sequence length="356" mass="37795">MEKDMPWVVQLPAEDRSWIGLILQAGIKSFIDWFRHGEGAAPITAEVFGAAPRALAGDISLEQTVAMVRLSIVVVDENLDEVLGQADADAVRPALNKYAREIAFATAEVYARAAEQRGAWDARLEALVVDSLLRGEGDDTISSRASALGWDGSGHVVVMAGGLGEGSALEHVRRIAHDRKLDCLCAVQGDRLVVVLGGVDRTGQPAQRVADAFADGAVVIGPVVDSLTDARISADAALSALKVAHGWVDAPRPVHADDLLPERALAGDATARQALVEQVHRPLIAAGATVLETLETYLAQGASIEATARALFVHPNTVRYRLKHVVEATGLSPANARDSYVLRLALTVGRLTERGL</sequence>
<feature type="domain" description="PucR C-terminal helix-turn-helix" evidence="2">
    <location>
        <begin position="291"/>
        <end position="347"/>
    </location>
</feature>
<dbReference type="InterPro" id="IPR042070">
    <property type="entry name" value="PucR_C-HTH_sf"/>
</dbReference>
<protein>
    <submittedName>
        <fullName evidence="4">PucR family transcriptional regulator</fullName>
    </submittedName>
</protein>
<dbReference type="AlphaFoldDB" id="A0A3N0GP24"/>
<comment type="caution">
    <text evidence="4">The sequence shown here is derived from an EMBL/GenBank/DDBJ whole genome shotgun (WGS) entry which is preliminary data.</text>
</comment>
<evidence type="ECO:0000313" key="5">
    <source>
        <dbReference type="Proteomes" id="UP000279994"/>
    </source>
</evidence>
<keyword evidence="5" id="KW-1185">Reference proteome</keyword>
<evidence type="ECO:0000259" key="3">
    <source>
        <dbReference type="Pfam" id="PF17853"/>
    </source>
</evidence>
<accession>A0A3N0GP24</accession>
<dbReference type="Gene3D" id="1.10.10.2840">
    <property type="entry name" value="PucR C-terminal helix-turn-helix domain"/>
    <property type="match status" value="1"/>
</dbReference>
<dbReference type="InterPro" id="IPR041522">
    <property type="entry name" value="CdaR_GGDEF"/>
</dbReference>
<organism evidence="4 5">
    <name type="scientific">Nocardioides pocheonensis</name>
    <dbReference type="NCBI Taxonomy" id="661485"/>
    <lineage>
        <taxon>Bacteria</taxon>
        <taxon>Bacillati</taxon>
        <taxon>Actinomycetota</taxon>
        <taxon>Actinomycetes</taxon>
        <taxon>Propionibacteriales</taxon>
        <taxon>Nocardioidaceae</taxon>
        <taxon>Nocardioides</taxon>
    </lineage>
</organism>
<feature type="domain" description="CdaR GGDEF-like" evidence="3">
    <location>
        <begin position="135"/>
        <end position="243"/>
    </location>
</feature>
<evidence type="ECO:0000259" key="2">
    <source>
        <dbReference type="Pfam" id="PF13556"/>
    </source>
</evidence>
<dbReference type="OrthoDB" id="3246591at2"/>
<dbReference type="InterPro" id="IPR051448">
    <property type="entry name" value="CdaR-like_regulators"/>
</dbReference>
<dbReference type="PANTHER" id="PTHR33744:SF7">
    <property type="entry name" value="PUCR FAMILY TRANSCRIPTIONAL REGULATOR"/>
    <property type="match status" value="1"/>
</dbReference>
<evidence type="ECO:0000313" key="4">
    <source>
        <dbReference type="EMBL" id="RNM13976.1"/>
    </source>
</evidence>
<dbReference type="Proteomes" id="UP000279994">
    <property type="component" value="Unassembled WGS sequence"/>
</dbReference>
<comment type="similarity">
    <text evidence="1">Belongs to the CdaR family.</text>
</comment>
<evidence type="ECO:0000256" key="1">
    <source>
        <dbReference type="ARBA" id="ARBA00006754"/>
    </source>
</evidence>
<proteinExistence type="inferred from homology"/>
<dbReference type="EMBL" id="RJSF01000040">
    <property type="protein sequence ID" value="RNM13976.1"/>
    <property type="molecule type" value="Genomic_DNA"/>
</dbReference>